<keyword evidence="1" id="KW-0238">DNA-binding</keyword>
<protein>
    <submittedName>
        <fullName evidence="3">XRE family transcriptional regulator</fullName>
    </submittedName>
</protein>
<evidence type="ECO:0000313" key="4">
    <source>
        <dbReference type="Proteomes" id="UP000798808"/>
    </source>
</evidence>
<evidence type="ECO:0000259" key="2">
    <source>
        <dbReference type="PROSITE" id="PS50943"/>
    </source>
</evidence>
<evidence type="ECO:0000313" key="3">
    <source>
        <dbReference type="EMBL" id="MTI25956.1"/>
    </source>
</evidence>
<reference evidence="3 4" key="1">
    <citation type="submission" date="2019-02" db="EMBL/GenBank/DDBJ databases">
        <authorList>
            <person name="Goldberg S.R."/>
            <person name="Haltli B.A."/>
            <person name="Correa H."/>
            <person name="Russell K.G."/>
        </authorList>
    </citation>
    <scope>NUCLEOTIDE SEQUENCE [LARGE SCALE GENOMIC DNA]</scope>
    <source>
        <strain evidence="3 4">JCM 16186</strain>
    </source>
</reference>
<dbReference type="PROSITE" id="PS50943">
    <property type="entry name" value="HTH_CROC1"/>
    <property type="match status" value="1"/>
</dbReference>
<dbReference type="SUPFAM" id="SSF47413">
    <property type="entry name" value="lambda repressor-like DNA-binding domains"/>
    <property type="match status" value="1"/>
</dbReference>
<evidence type="ECO:0000256" key="1">
    <source>
        <dbReference type="ARBA" id="ARBA00023125"/>
    </source>
</evidence>
<dbReference type="EMBL" id="SMLW01000553">
    <property type="protein sequence ID" value="MTI25956.1"/>
    <property type="molecule type" value="Genomic_DNA"/>
</dbReference>
<dbReference type="InterPro" id="IPR010982">
    <property type="entry name" value="Lambda_DNA-bd_dom_sf"/>
</dbReference>
<feature type="domain" description="HTH cro/C1-type" evidence="2">
    <location>
        <begin position="31"/>
        <end position="91"/>
    </location>
</feature>
<dbReference type="Pfam" id="PF01381">
    <property type="entry name" value="HTH_3"/>
    <property type="match status" value="1"/>
</dbReference>
<organism evidence="3 4">
    <name type="scientific">Fulvivirga kasyanovii</name>
    <dbReference type="NCBI Taxonomy" id="396812"/>
    <lineage>
        <taxon>Bacteria</taxon>
        <taxon>Pseudomonadati</taxon>
        <taxon>Bacteroidota</taxon>
        <taxon>Cytophagia</taxon>
        <taxon>Cytophagales</taxon>
        <taxon>Fulvivirgaceae</taxon>
        <taxon>Fulvivirga</taxon>
    </lineage>
</organism>
<dbReference type="Gene3D" id="1.10.260.40">
    <property type="entry name" value="lambda repressor-like DNA-binding domains"/>
    <property type="match status" value="1"/>
</dbReference>
<dbReference type="PANTHER" id="PTHR46558:SF11">
    <property type="entry name" value="HTH-TYPE TRANSCRIPTIONAL REGULATOR XRE"/>
    <property type="match status" value="1"/>
</dbReference>
<gene>
    <name evidence="3" type="ORF">E1163_13450</name>
</gene>
<comment type="caution">
    <text evidence="3">The sequence shown here is derived from an EMBL/GenBank/DDBJ whole genome shotgun (WGS) entry which is preliminary data.</text>
</comment>
<name>A0ABW9RPT9_9BACT</name>
<accession>A0ABW9RPT9</accession>
<dbReference type="CDD" id="cd00093">
    <property type="entry name" value="HTH_XRE"/>
    <property type="match status" value="1"/>
</dbReference>
<dbReference type="Proteomes" id="UP000798808">
    <property type="component" value="Unassembled WGS sequence"/>
</dbReference>
<dbReference type="PANTHER" id="PTHR46558">
    <property type="entry name" value="TRACRIPTIONAL REGULATORY PROTEIN-RELATED-RELATED"/>
    <property type="match status" value="1"/>
</dbReference>
<proteinExistence type="predicted"/>
<dbReference type="InterPro" id="IPR001387">
    <property type="entry name" value="Cro/C1-type_HTH"/>
</dbReference>
<keyword evidence="4" id="KW-1185">Reference proteome</keyword>
<dbReference type="SMART" id="SM00530">
    <property type="entry name" value="HTH_XRE"/>
    <property type="match status" value="1"/>
</dbReference>
<sequence>MYWLKAFDTVSSLLYLPHKQKFALAYTGNKIAYFRKKNGYTQEDIRQEVYRHTGKKFRQGTISSWENGKTAPDMDILSVLASILRVSVDDLYDKPEPKNEDIMTADLISYKEGLSRAQELFAKQKTEQAFHQLEELCAEMLKKMNSISGTYEKAQAQLRAVREITRL</sequence>